<dbReference type="PANTHER" id="PTHR32332:SF33">
    <property type="entry name" value="NITRONATE MONOOXYGENASE DOMAIN-CONTAINING PROTEIN"/>
    <property type="match status" value="1"/>
</dbReference>
<reference evidence="1 2" key="1">
    <citation type="journal article" date="2018" name="Syst. Appl. Microbiol.">
        <title>Ereboglobus luteus gen. nov. sp. nov. from cockroach guts, and new insights into the oxygen relationship of the genera Opitutus and Didymococcus (Verrucomicrobia: Opitutaceae).</title>
        <authorList>
            <person name="Tegtmeier D."/>
            <person name="Belitz A."/>
            <person name="Radek R."/>
            <person name="Heimerl T."/>
            <person name="Brune A."/>
        </authorList>
    </citation>
    <scope>NUCLEOTIDE SEQUENCE [LARGE SCALE GENOMIC DNA]</scope>
    <source>
        <strain evidence="1 2">Ho45</strain>
    </source>
</reference>
<dbReference type="RefSeq" id="WP_108825678.1">
    <property type="nucleotide sequence ID" value="NZ_CP023004.1"/>
</dbReference>
<dbReference type="OrthoDB" id="9778912at2"/>
<accession>A0A2U8E5N1</accession>
<organism evidence="1 2">
    <name type="scientific">Ereboglobus luteus</name>
    <dbReference type="NCBI Taxonomy" id="1796921"/>
    <lineage>
        <taxon>Bacteria</taxon>
        <taxon>Pseudomonadati</taxon>
        <taxon>Verrucomicrobiota</taxon>
        <taxon>Opitutia</taxon>
        <taxon>Opitutales</taxon>
        <taxon>Opitutaceae</taxon>
        <taxon>Ereboglobus</taxon>
    </lineage>
</organism>
<proteinExistence type="predicted"/>
<sequence length="477" mass="49958">MQLPKIIQGGMGVAISNWRLARAVAEMGHLGVVSGTAIDTVHARILQDGDEGGLLRNVYKTFPFPDVVQRVLDRWFSPGGKEEGAPYKNIPLASDKPNKALFDLTILSSYAEVALARASNIKARIGINLLDKVRMPQLPSLYGAMLAGVDYVLMGAGIPRHVPGVLDRFADGLSATVKYEVAGEADSELTFDPACIADGFARKLARPKFLAIISSATLALSLAKKSSGRVDGFVVETSIAGGHNAPPRGLLQLDASGQPVYGPRDEPELGKIAALGLPFWMAGGFATPEGLASATASGAAGIQVGTPFAFCNESGMIASLKSSIIIRAREKLARVFTDPRASPTGFPFKIVEAEGTLSDEALYGQRERVCDIGLLRTAHRKPDGGIGFRCAAESIAAYVAKGGALAETCKRMCLCNGLLASAGLGQNRGGLVETMVATAGDSLADIVRYIKEGADSYSARDVIEAILGPLAPECGAA</sequence>
<dbReference type="SUPFAM" id="SSF51412">
    <property type="entry name" value="Inosine monophosphate dehydrogenase (IMPDH)"/>
    <property type="match status" value="1"/>
</dbReference>
<dbReference type="EMBL" id="CP023004">
    <property type="protein sequence ID" value="AWI09864.1"/>
    <property type="molecule type" value="Genomic_DNA"/>
</dbReference>
<keyword evidence="2" id="KW-1185">Reference proteome</keyword>
<dbReference type="KEGG" id="elut:CKA38_11940"/>
<dbReference type="GO" id="GO:0051213">
    <property type="term" value="F:dioxygenase activity"/>
    <property type="evidence" value="ECO:0007669"/>
    <property type="project" value="UniProtKB-KW"/>
</dbReference>
<keyword evidence="1" id="KW-0223">Dioxygenase</keyword>
<dbReference type="AlphaFoldDB" id="A0A2U8E5N1"/>
<keyword evidence="1" id="KW-0560">Oxidoreductase</keyword>
<protein>
    <submittedName>
        <fullName evidence="1">2-nitropropane dioxygenase</fullName>
    </submittedName>
</protein>
<dbReference type="InterPro" id="IPR013785">
    <property type="entry name" value="Aldolase_TIM"/>
</dbReference>
<gene>
    <name evidence="1" type="ORF">CKA38_11940</name>
</gene>
<dbReference type="PANTHER" id="PTHR32332">
    <property type="entry name" value="2-NITROPROPANE DIOXYGENASE"/>
    <property type="match status" value="1"/>
</dbReference>
<dbReference type="Pfam" id="PF03060">
    <property type="entry name" value="NMO"/>
    <property type="match status" value="1"/>
</dbReference>
<dbReference type="Proteomes" id="UP000244896">
    <property type="component" value="Chromosome"/>
</dbReference>
<name>A0A2U8E5N1_9BACT</name>
<evidence type="ECO:0000313" key="2">
    <source>
        <dbReference type="Proteomes" id="UP000244896"/>
    </source>
</evidence>
<dbReference type="Gene3D" id="3.20.20.70">
    <property type="entry name" value="Aldolase class I"/>
    <property type="match status" value="1"/>
</dbReference>
<evidence type="ECO:0000313" key="1">
    <source>
        <dbReference type="EMBL" id="AWI09864.1"/>
    </source>
</evidence>